<name>A0A380ENH3_STAAU</name>
<sequence length="78" mass="8758">MHYGLALVAGLLVYVLLPVSDDMIKTTLLVTWMFPVGVAIISYGIQFKYRTLPFIGMTTNLTIIISIIILYVYQAVFV</sequence>
<evidence type="ECO:0000313" key="2">
    <source>
        <dbReference type="EMBL" id="SUL37546.1"/>
    </source>
</evidence>
<accession>A0A380ENH3</accession>
<feature type="transmembrane region" description="Helical" evidence="1">
    <location>
        <begin position="28"/>
        <end position="45"/>
    </location>
</feature>
<dbReference type="EMBL" id="UHBY01000003">
    <property type="protein sequence ID" value="SUL37546.1"/>
    <property type="molecule type" value="Genomic_DNA"/>
</dbReference>
<evidence type="ECO:0000313" key="3">
    <source>
        <dbReference type="Proteomes" id="UP000254116"/>
    </source>
</evidence>
<evidence type="ECO:0000256" key="1">
    <source>
        <dbReference type="SAM" id="Phobius"/>
    </source>
</evidence>
<dbReference type="AlphaFoldDB" id="A0A380ENH3"/>
<reference evidence="2 3" key="1">
    <citation type="submission" date="2018-06" db="EMBL/GenBank/DDBJ databases">
        <authorList>
            <consortium name="Pathogen Informatics"/>
            <person name="Doyle S."/>
        </authorList>
    </citation>
    <scope>NUCLEOTIDE SEQUENCE [LARGE SCALE GENOMIC DNA]</scope>
    <source>
        <strain evidence="2 3">NCTC10702</strain>
    </source>
</reference>
<keyword evidence="1" id="KW-0812">Transmembrane</keyword>
<keyword evidence="1" id="KW-1133">Transmembrane helix</keyword>
<dbReference type="Proteomes" id="UP000254116">
    <property type="component" value="Unassembled WGS sequence"/>
</dbReference>
<organism evidence="2 3">
    <name type="scientific">Staphylococcus aureus</name>
    <dbReference type="NCBI Taxonomy" id="1280"/>
    <lineage>
        <taxon>Bacteria</taxon>
        <taxon>Bacillati</taxon>
        <taxon>Bacillota</taxon>
        <taxon>Bacilli</taxon>
        <taxon>Bacillales</taxon>
        <taxon>Staphylococcaceae</taxon>
        <taxon>Staphylococcus</taxon>
    </lineage>
</organism>
<proteinExistence type="predicted"/>
<feature type="transmembrane region" description="Helical" evidence="1">
    <location>
        <begin position="52"/>
        <end position="73"/>
    </location>
</feature>
<keyword evidence="1" id="KW-0472">Membrane</keyword>
<gene>
    <name evidence="2" type="ORF">NCTC10702_03558</name>
</gene>
<protein>
    <submittedName>
        <fullName evidence="2">AEC family malonate efflux carrier</fullName>
    </submittedName>
</protein>